<dbReference type="AlphaFoldDB" id="A0A6H2EK04"/>
<comment type="pathway">
    <text evidence="6">Quinol/quinone metabolism; 1,4-dihydroxy-2-naphthoate biosynthesis; 1,4-dihydroxy-2-naphthoate from chorismate: step 2/7.</text>
</comment>
<dbReference type="PIRSF" id="PIRSF004983">
    <property type="entry name" value="MenD"/>
    <property type="match status" value="1"/>
</dbReference>
<keyword evidence="1 6" id="KW-0808">Transferase</keyword>
<dbReference type="EC" id="2.2.1.9" evidence="6"/>
<dbReference type="GO" id="GO:0000287">
    <property type="term" value="F:magnesium ion binding"/>
    <property type="evidence" value="ECO:0007669"/>
    <property type="project" value="UniProtKB-UniRule"/>
</dbReference>
<evidence type="ECO:0000256" key="5">
    <source>
        <dbReference type="ARBA" id="ARBA00023211"/>
    </source>
</evidence>
<dbReference type="UniPathway" id="UPA01057">
    <property type="reaction ID" value="UER00164"/>
</dbReference>
<dbReference type="PANTHER" id="PTHR42916:SF1">
    <property type="entry name" value="PROTEIN PHYLLO, CHLOROPLASTIC"/>
    <property type="match status" value="1"/>
</dbReference>
<dbReference type="InterPro" id="IPR004433">
    <property type="entry name" value="MenaQ_synth_MenD"/>
</dbReference>
<dbReference type="SUPFAM" id="SSF52518">
    <property type="entry name" value="Thiamin diphosphate-binding fold (THDP-binding)"/>
    <property type="match status" value="2"/>
</dbReference>
<reference evidence="9 10" key="1">
    <citation type="submission" date="2020-03" db="EMBL/GenBank/DDBJ databases">
        <title>Complete genome of Arcanobacterium buesumensis sp. nov. strain 2701.</title>
        <authorList>
            <person name="Borowiak M."/>
            <person name="Alssahen M."/>
            <person name="Laemmler C."/>
            <person name="Malorny B."/>
            <person name="Hassan A."/>
            <person name="Prenger-Berninghoff E."/>
            <person name="Ploetz M."/>
            <person name="Abdulmawjood A."/>
        </authorList>
    </citation>
    <scope>NUCLEOTIDE SEQUENCE [LARGE SCALE GENOMIC DNA]</scope>
    <source>
        <strain evidence="9 10">2701</strain>
    </source>
</reference>
<sequence length="548" mass="58117">MKGNNVVDSTKTARTILAHLIAHGVETFILCPGSRSAPFAYALYDAERAGLIHLHVETDERVAGFVALGAGSAGKIAAVVTTSGSAVANLHPAVEEAYYGGIPMIVLSSDRPPHMRGVRASQTTDHQAVLAGSVRHFREFPAGGSVGNIAGLITRAVGTALGRFTGSVPGPVHLNVSFVEPLMPDGTWSDISADIAQAQSKYLPVESTDVRCVIIAGTTVRYRDLDPHICAGIPVLAEPCAPWSCHPHAINAHPVVLNSALRSRINRAIVIGHPTLTREVSALLADESVEVFVLDDAPTYADVAGRARVITAAQLADVAVSNPDWLRAWQAASDAIGEYIDEHVTQLSYASIGRNISRFSDGVELVVGASSIIREMNIYQSMPAQPVHANRGLAGIDGTVSTAIGIGLATGRGVRVVVGDLTFIHDIGALIHTAGQQGIDLDVVVIDDAGGSLFSTLEYGQGEPEPYDRVFRTAKELDIRAYAQAVGVNYQVVQEQAELVTALQQAPCGVRIVHIALGYTPMADERRIRSTQREGMLAAVHARLKGFQ</sequence>
<dbReference type="GO" id="GO:0070204">
    <property type="term" value="F:2-succinyl-5-enolpyruvyl-6-hydroxy-3-cyclohexene-1-carboxylic-acid synthase activity"/>
    <property type="evidence" value="ECO:0007669"/>
    <property type="project" value="UniProtKB-UniRule"/>
</dbReference>
<comment type="catalytic activity">
    <reaction evidence="6">
        <text>isochorismate + 2-oxoglutarate + H(+) = 5-enolpyruvoyl-6-hydroxy-2-succinyl-cyclohex-3-ene-1-carboxylate + CO2</text>
        <dbReference type="Rhea" id="RHEA:25593"/>
        <dbReference type="ChEBI" id="CHEBI:15378"/>
        <dbReference type="ChEBI" id="CHEBI:16526"/>
        <dbReference type="ChEBI" id="CHEBI:16810"/>
        <dbReference type="ChEBI" id="CHEBI:29780"/>
        <dbReference type="ChEBI" id="CHEBI:58818"/>
        <dbReference type="EC" id="2.2.1.9"/>
    </reaction>
</comment>
<dbReference type="EMBL" id="CP050804">
    <property type="protein sequence ID" value="QJC21303.1"/>
    <property type="molecule type" value="Genomic_DNA"/>
</dbReference>
<dbReference type="GO" id="GO:0030145">
    <property type="term" value="F:manganese ion binding"/>
    <property type="evidence" value="ECO:0007669"/>
    <property type="project" value="UniProtKB-UniRule"/>
</dbReference>
<dbReference type="Pfam" id="PF02775">
    <property type="entry name" value="TPP_enzyme_C"/>
    <property type="match status" value="1"/>
</dbReference>
<name>A0A6H2EK04_9ACTO</name>
<comment type="similarity">
    <text evidence="6">Belongs to the TPP enzyme family. MenD subfamily.</text>
</comment>
<accession>A0A6H2EK04</accession>
<evidence type="ECO:0000259" key="7">
    <source>
        <dbReference type="Pfam" id="PF02775"/>
    </source>
</evidence>
<dbReference type="Pfam" id="PF02776">
    <property type="entry name" value="TPP_enzyme_N"/>
    <property type="match status" value="1"/>
</dbReference>
<keyword evidence="3 6" id="KW-0460">Magnesium</keyword>
<comment type="pathway">
    <text evidence="6">Quinol/quinone metabolism; menaquinone biosynthesis.</text>
</comment>
<keyword evidence="5 6" id="KW-0464">Manganese</keyword>
<keyword evidence="4 6" id="KW-0786">Thiamine pyrophosphate</keyword>
<evidence type="ECO:0000256" key="2">
    <source>
        <dbReference type="ARBA" id="ARBA00022723"/>
    </source>
</evidence>
<keyword evidence="10" id="KW-1185">Reference proteome</keyword>
<evidence type="ECO:0000313" key="10">
    <source>
        <dbReference type="Proteomes" id="UP000502298"/>
    </source>
</evidence>
<comment type="cofactor">
    <cofactor evidence="6">
        <name>thiamine diphosphate</name>
        <dbReference type="ChEBI" id="CHEBI:58937"/>
    </cofactor>
    <text evidence="6">Binds 1 thiamine pyrophosphate per subunit.</text>
</comment>
<dbReference type="InterPro" id="IPR029061">
    <property type="entry name" value="THDP-binding"/>
</dbReference>
<dbReference type="InterPro" id="IPR012001">
    <property type="entry name" value="Thiamin_PyroP_enz_TPP-bd_dom"/>
</dbReference>
<dbReference type="HAMAP" id="MF_01659">
    <property type="entry name" value="MenD"/>
    <property type="match status" value="1"/>
</dbReference>
<dbReference type="InterPro" id="IPR011766">
    <property type="entry name" value="TPP_enzyme_TPP-bd"/>
</dbReference>
<feature type="domain" description="Thiamine pyrophosphate enzyme TPP-binding" evidence="7">
    <location>
        <begin position="379"/>
        <end position="507"/>
    </location>
</feature>
<gene>
    <name evidence="6 9" type="primary">menD</name>
    <name evidence="9" type="ORF">HC352_01395</name>
</gene>
<dbReference type="Gene3D" id="3.40.50.970">
    <property type="match status" value="2"/>
</dbReference>
<dbReference type="Proteomes" id="UP000502298">
    <property type="component" value="Chromosome"/>
</dbReference>
<evidence type="ECO:0000256" key="4">
    <source>
        <dbReference type="ARBA" id="ARBA00023052"/>
    </source>
</evidence>
<proteinExistence type="inferred from homology"/>
<feature type="domain" description="Thiamine pyrophosphate enzyme N-terminal TPP-binding" evidence="8">
    <location>
        <begin position="11"/>
        <end position="127"/>
    </location>
</feature>
<dbReference type="GO" id="GO:0009234">
    <property type="term" value="P:menaquinone biosynthetic process"/>
    <property type="evidence" value="ECO:0007669"/>
    <property type="project" value="UniProtKB-UniRule"/>
</dbReference>
<comment type="cofactor">
    <cofactor evidence="6">
        <name>Mg(2+)</name>
        <dbReference type="ChEBI" id="CHEBI:18420"/>
    </cofactor>
    <cofactor evidence="6">
        <name>Mn(2+)</name>
        <dbReference type="ChEBI" id="CHEBI:29035"/>
    </cofactor>
</comment>
<dbReference type="KEGG" id="arca:HC352_01395"/>
<comment type="function">
    <text evidence="6">Catalyzes the thiamine diphosphate-dependent decarboxylation of 2-oxoglutarate and the subsequent addition of the resulting succinic semialdehyde-thiamine pyrophosphate anion to isochorismate to yield 2-succinyl-5-enolpyruvyl-6-hydroxy-3-cyclohexene-1-carboxylate (SEPHCHC).</text>
</comment>
<keyword evidence="2 6" id="KW-0479">Metal-binding</keyword>
<dbReference type="UniPathway" id="UPA00079"/>
<evidence type="ECO:0000256" key="3">
    <source>
        <dbReference type="ARBA" id="ARBA00022842"/>
    </source>
</evidence>
<evidence type="ECO:0000256" key="6">
    <source>
        <dbReference type="HAMAP-Rule" id="MF_01659"/>
    </source>
</evidence>
<dbReference type="GO" id="GO:0030976">
    <property type="term" value="F:thiamine pyrophosphate binding"/>
    <property type="evidence" value="ECO:0007669"/>
    <property type="project" value="UniProtKB-UniRule"/>
</dbReference>
<dbReference type="PANTHER" id="PTHR42916">
    <property type="entry name" value="2-SUCCINYL-5-ENOLPYRUVYL-6-HYDROXY-3-CYCLOHEXENE-1-CARBOXYLATE SYNTHASE"/>
    <property type="match status" value="1"/>
</dbReference>
<evidence type="ECO:0000256" key="1">
    <source>
        <dbReference type="ARBA" id="ARBA00022679"/>
    </source>
</evidence>
<protein>
    <recommendedName>
        <fullName evidence="6">2-succinyl-5-enolpyruvyl-6-hydroxy-3-cyclohexene-1-carboxylate synthase</fullName>
        <shortName evidence="6">SEPHCHC synthase</shortName>
        <ecNumber evidence="6">2.2.1.9</ecNumber>
    </recommendedName>
    <alternativeName>
        <fullName evidence="6">Menaquinone biosynthesis protein MenD</fullName>
    </alternativeName>
</protein>
<evidence type="ECO:0000259" key="8">
    <source>
        <dbReference type="Pfam" id="PF02776"/>
    </source>
</evidence>
<evidence type="ECO:0000313" key="9">
    <source>
        <dbReference type="EMBL" id="QJC21303.1"/>
    </source>
</evidence>
<dbReference type="NCBIfam" id="TIGR00173">
    <property type="entry name" value="menD"/>
    <property type="match status" value="1"/>
</dbReference>
<keyword evidence="6" id="KW-0474">Menaquinone biosynthesis</keyword>
<comment type="subunit">
    <text evidence="6">Homodimer.</text>
</comment>
<dbReference type="Gene3D" id="3.40.50.1220">
    <property type="entry name" value="TPP-binding domain"/>
    <property type="match status" value="1"/>
</dbReference>
<organism evidence="9 10">
    <name type="scientific">Arcanobacterium buesumense</name>
    <dbReference type="NCBI Taxonomy" id="2722751"/>
    <lineage>
        <taxon>Bacteria</taxon>
        <taxon>Bacillati</taxon>
        <taxon>Actinomycetota</taxon>
        <taxon>Actinomycetes</taxon>
        <taxon>Actinomycetales</taxon>
        <taxon>Actinomycetaceae</taxon>
        <taxon>Arcanobacterium</taxon>
    </lineage>
</organism>